<accession>A0ACC1WSU6</accession>
<dbReference type="Proteomes" id="UP001164539">
    <property type="component" value="Chromosome 14"/>
</dbReference>
<sequence length="375" mass="42459">MGKTKHSQASSKRKKWDTIFNGLVKMLKSQQEQLETLVKQRKILEDRIKMQHDRWVSDIRLYEDYVSQMKSDMLAQEMTRLLETAKSDMVLGLKHREASLLKLKLDYTDDELADFRAWFDLLRQNPKDSEPKSVGSKILEGEVRRLKLEYDNLSSERNSEVSTLLAEKNFVWHQYKLMETDLTSKLYSKRVEVDQANEKMVKLLASMEQLQSSNNEKDELIAMLKTKIAEMEASTYKGNGEISRLTQELELLRKHRSSAVTPVLNGCTAGARTSNAGDNIQNGINTTVMKEWLTKSGSASVTPLSNHCRAGAETLGSKKGSDVVRKKELADTGKGSRSRSVKRKAVDVIAISDTPKLFSAKFKVPKLKNSSTHAK</sequence>
<evidence type="ECO:0000313" key="2">
    <source>
        <dbReference type="Proteomes" id="UP001164539"/>
    </source>
</evidence>
<dbReference type="EMBL" id="CM051407">
    <property type="protein sequence ID" value="KAJ4702123.1"/>
    <property type="molecule type" value="Genomic_DNA"/>
</dbReference>
<reference evidence="1 2" key="1">
    <citation type="journal article" date="2023" name="Science">
        <title>Complex scaffold remodeling in plant triterpene biosynthesis.</title>
        <authorList>
            <person name="De La Pena R."/>
            <person name="Hodgson H."/>
            <person name="Liu J.C."/>
            <person name="Stephenson M.J."/>
            <person name="Martin A.C."/>
            <person name="Owen C."/>
            <person name="Harkess A."/>
            <person name="Leebens-Mack J."/>
            <person name="Jimenez L.E."/>
            <person name="Osbourn A."/>
            <person name="Sattely E.S."/>
        </authorList>
    </citation>
    <scope>NUCLEOTIDE SEQUENCE [LARGE SCALE GENOMIC DNA]</scope>
    <source>
        <strain evidence="2">cv. JPN11</strain>
        <tissue evidence="1">Leaf</tissue>
    </source>
</reference>
<proteinExistence type="predicted"/>
<name>A0ACC1WSU6_MELAZ</name>
<evidence type="ECO:0000313" key="1">
    <source>
        <dbReference type="EMBL" id="KAJ4702123.1"/>
    </source>
</evidence>
<comment type="caution">
    <text evidence="1">The sequence shown here is derived from an EMBL/GenBank/DDBJ whole genome shotgun (WGS) entry which is preliminary data.</text>
</comment>
<keyword evidence="2" id="KW-1185">Reference proteome</keyword>
<organism evidence="1 2">
    <name type="scientific">Melia azedarach</name>
    <name type="common">Chinaberry tree</name>
    <dbReference type="NCBI Taxonomy" id="155640"/>
    <lineage>
        <taxon>Eukaryota</taxon>
        <taxon>Viridiplantae</taxon>
        <taxon>Streptophyta</taxon>
        <taxon>Embryophyta</taxon>
        <taxon>Tracheophyta</taxon>
        <taxon>Spermatophyta</taxon>
        <taxon>Magnoliopsida</taxon>
        <taxon>eudicotyledons</taxon>
        <taxon>Gunneridae</taxon>
        <taxon>Pentapetalae</taxon>
        <taxon>rosids</taxon>
        <taxon>malvids</taxon>
        <taxon>Sapindales</taxon>
        <taxon>Meliaceae</taxon>
        <taxon>Melia</taxon>
    </lineage>
</organism>
<gene>
    <name evidence="1" type="ORF">OWV82_025248</name>
</gene>
<protein>
    <submittedName>
        <fullName evidence="1">Cytomatrix protein-related</fullName>
    </submittedName>
</protein>